<evidence type="ECO:0000313" key="2">
    <source>
        <dbReference type="Proteomes" id="UP000266841"/>
    </source>
</evidence>
<accession>K0S4M6</accession>
<dbReference type="EMBL" id="AGNL01021419">
    <property type="protein sequence ID" value="EJK60180.1"/>
    <property type="molecule type" value="Genomic_DNA"/>
</dbReference>
<gene>
    <name evidence="1" type="ORF">THAOC_19516</name>
</gene>
<keyword evidence="2" id="KW-1185">Reference proteome</keyword>
<sequence length="96" mass="10714">MSSTPVNEYLQFLADEREAEEAATAARVSAVAQISSVIASLAASSAGLLKKRKADCDNTGSNFLGRDRGAKTIKRERLDMEPYIEKMEERPFRRKY</sequence>
<proteinExistence type="predicted"/>
<reference evidence="1 2" key="1">
    <citation type="journal article" date="2012" name="Genome Biol.">
        <title>Genome and low-iron response of an oceanic diatom adapted to chronic iron limitation.</title>
        <authorList>
            <person name="Lommer M."/>
            <person name="Specht M."/>
            <person name="Roy A.S."/>
            <person name="Kraemer L."/>
            <person name="Andreson R."/>
            <person name="Gutowska M.A."/>
            <person name="Wolf J."/>
            <person name="Bergner S.V."/>
            <person name="Schilhabel M.B."/>
            <person name="Klostermeier U.C."/>
            <person name="Beiko R.G."/>
            <person name="Rosenstiel P."/>
            <person name="Hippler M."/>
            <person name="Laroche J."/>
        </authorList>
    </citation>
    <scope>NUCLEOTIDE SEQUENCE [LARGE SCALE GENOMIC DNA]</scope>
    <source>
        <strain evidence="1 2">CCMP1005</strain>
    </source>
</reference>
<dbReference type="Proteomes" id="UP000266841">
    <property type="component" value="Unassembled WGS sequence"/>
</dbReference>
<organism evidence="1 2">
    <name type="scientific">Thalassiosira oceanica</name>
    <name type="common">Marine diatom</name>
    <dbReference type="NCBI Taxonomy" id="159749"/>
    <lineage>
        <taxon>Eukaryota</taxon>
        <taxon>Sar</taxon>
        <taxon>Stramenopiles</taxon>
        <taxon>Ochrophyta</taxon>
        <taxon>Bacillariophyta</taxon>
        <taxon>Coscinodiscophyceae</taxon>
        <taxon>Thalassiosirophycidae</taxon>
        <taxon>Thalassiosirales</taxon>
        <taxon>Thalassiosiraceae</taxon>
        <taxon>Thalassiosira</taxon>
    </lineage>
</organism>
<feature type="non-terminal residue" evidence="1">
    <location>
        <position position="96"/>
    </location>
</feature>
<comment type="caution">
    <text evidence="1">The sequence shown here is derived from an EMBL/GenBank/DDBJ whole genome shotgun (WGS) entry which is preliminary data.</text>
</comment>
<name>K0S4M6_THAOC</name>
<protein>
    <submittedName>
        <fullName evidence="1">Uncharacterized protein</fullName>
    </submittedName>
</protein>
<evidence type="ECO:0000313" key="1">
    <source>
        <dbReference type="EMBL" id="EJK60180.1"/>
    </source>
</evidence>
<dbReference type="AlphaFoldDB" id="K0S4M6"/>